<dbReference type="InterPro" id="IPR055348">
    <property type="entry name" value="DctQ"/>
</dbReference>
<evidence type="ECO:0000313" key="9">
    <source>
        <dbReference type="EMBL" id="MFD1343517.1"/>
    </source>
</evidence>
<accession>A0ABW3ZL51</accession>
<evidence type="ECO:0000256" key="1">
    <source>
        <dbReference type="ARBA" id="ARBA00004651"/>
    </source>
</evidence>
<protein>
    <recommendedName>
        <fullName evidence="7">TRAP transporter small permease protein</fullName>
    </recommendedName>
</protein>
<feature type="transmembrane region" description="Helical" evidence="7">
    <location>
        <begin position="70"/>
        <end position="89"/>
    </location>
</feature>
<reference evidence="10" key="1">
    <citation type="journal article" date="2019" name="Int. J. Syst. Evol. Microbiol.">
        <title>The Global Catalogue of Microorganisms (GCM) 10K type strain sequencing project: providing services to taxonomists for standard genome sequencing and annotation.</title>
        <authorList>
            <consortium name="The Broad Institute Genomics Platform"/>
            <consortium name="The Broad Institute Genome Sequencing Center for Infectious Disease"/>
            <person name="Wu L."/>
            <person name="Ma J."/>
        </authorList>
    </citation>
    <scope>NUCLEOTIDE SEQUENCE [LARGE SCALE GENOMIC DNA]</scope>
    <source>
        <strain evidence="10">CCUG 62953</strain>
    </source>
</reference>
<comment type="function">
    <text evidence="7">Part of the tripartite ATP-independent periplasmic (TRAP) transport system.</text>
</comment>
<evidence type="ECO:0000313" key="10">
    <source>
        <dbReference type="Proteomes" id="UP001597135"/>
    </source>
</evidence>
<comment type="similarity">
    <text evidence="7">Belongs to the TRAP transporter small permease family.</text>
</comment>
<comment type="subunit">
    <text evidence="7">The complex comprises the extracytoplasmic solute receptor protein and the two transmembrane proteins.</text>
</comment>
<dbReference type="Pfam" id="PF04290">
    <property type="entry name" value="DctQ"/>
    <property type="match status" value="1"/>
</dbReference>
<feature type="transmembrane region" description="Helical" evidence="7">
    <location>
        <begin position="150"/>
        <end position="177"/>
    </location>
</feature>
<evidence type="ECO:0000256" key="7">
    <source>
        <dbReference type="RuleBase" id="RU369079"/>
    </source>
</evidence>
<organism evidence="9 10">
    <name type="scientific">Litorisediminicola beolgyonensis</name>
    <dbReference type="NCBI Taxonomy" id="1173614"/>
    <lineage>
        <taxon>Bacteria</taxon>
        <taxon>Pseudomonadati</taxon>
        <taxon>Pseudomonadota</taxon>
        <taxon>Alphaproteobacteria</taxon>
        <taxon>Rhodobacterales</taxon>
        <taxon>Paracoccaceae</taxon>
        <taxon>Litorisediminicola</taxon>
    </lineage>
</organism>
<keyword evidence="7" id="KW-0997">Cell inner membrane</keyword>
<comment type="subcellular location">
    <subcellularLocation>
        <location evidence="7">Cell inner membrane</location>
        <topology evidence="7">Multi-pass membrane protein</topology>
    </subcellularLocation>
    <subcellularLocation>
        <location evidence="1">Cell membrane</location>
        <topology evidence="1">Multi-pass membrane protein</topology>
    </subcellularLocation>
</comment>
<keyword evidence="4 7" id="KW-0812">Transmembrane</keyword>
<evidence type="ECO:0000259" key="8">
    <source>
        <dbReference type="Pfam" id="PF04290"/>
    </source>
</evidence>
<feature type="transmembrane region" description="Helical" evidence="7">
    <location>
        <begin position="12"/>
        <end position="32"/>
    </location>
</feature>
<sequence>MQRLVELLARAMAILGGLILTALVVLTCVSVLGRGLNTLGHSGFLEGLAPGLAAALLGTGVGPVTGDFELVETGVAFAIFSFLPACQYYGAHATVDVFTSFLSPRANRVIIAFWEVVLAAVIVLITWRLFEGMQDKMRYGETSFLLQYPVWWGYAASLFAAVIASLVAIYCAAARWIEIVTGKRLMPAGEGAVH</sequence>
<evidence type="ECO:0000256" key="2">
    <source>
        <dbReference type="ARBA" id="ARBA00022448"/>
    </source>
</evidence>
<feature type="transmembrane region" description="Helical" evidence="7">
    <location>
        <begin position="109"/>
        <end position="130"/>
    </location>
</feature>
<evidence type="ECO:0000256" key="3">
    <source>
        <dbReference type="ARBA" id="ARBA00022475"/>
    </source>
</evidence>
<keyword evidence="3" id="KW-1003">Cell membrane</keyword>
<comment type="caution">
    <text evidence="9">The sequence shown here is derived from an EMBL/GenBank/DDBJ whole genome shotgun (WGS) entry which is preliminary data.</text>
</comment>
<proteinExistence type="inferred from homology"/>
<dbReference type="RefSeq" id="WP_386804546.1">
    <property type="nucleotide sequence ID" value="NZ_JBHTMU010000026.1"/>
</dbReference>
<evidence type="ECO:0000256" key="5">
    <source>
        <dbReference type="ARBA" id="ARBA00022989"/>
    </source>
</evidence>
<keyword evidence="2 7" id="KW-0813">Transport</keyword>
<evidence type="ECO:0000256" key="6">
    <source>
        <dbReference type="ARBA" id="ARBA00023136"/>
    </source>
</evidence>
<keyword evidence="10" id="KW-1185">Reference proteome</keyword>
<evidence type="ECO:0000256" key="4">
    <source>
        <dbReference type="ARBA" id="ARBA00022692"/>
    </source>
</evidence>
<dbReference type="EMBL" id="JBHTMU010000026">
    <property type="protein sequence ID" value="MFD1343517.1"/>
    <property type="molecule type" value="Genomic_DNA"/>
</dbReference>
<keyword evidence="6 7" id="KW-0472">Membrane</keyword>
<name>A0ABW3ZL51_9RHOB</name>
<dbReference type="Proteomes" id="UP001597135">
    <property type="component" value="Unassembled WGS sequence"/>
</dbReference>
<keyword evidence="5 7" id="KW-1133">Transmembrane helix</keyword>
<feature type="domain" description="Tripartite ATP-independent periplasmic transporters DctQ component" evidence="8">
    <location>
        <begin position="63"/>
        <end position="171"/>
    </location>
</feature>
<gene>
    <name evidence="9" type="ORF">ACFQ4E_13895</name>
</gene>